<keyword evidence="4" id="KW-1185">Reference proteome</keyword>
<dbReference type="Proteomes" id="UP000694844">
    <property type="component" value="Chromosome 8"/>
</dbReference>
<accession>A0A8B8B951</accession>
<keyword evidence="2" id="KW-0547">Nucleotide-binding</keyword>
<evidence type="ECO:0000313" key="4">
    <source>
        <dbReference type="Proteomes" id="UP000694844"/>
    </source>
</evidence>
<dbReference type="SUPFAM" id="SSF53067">
    <property type="entry name" value="Actin-like ATPase domain"/>
    <property type="match status" value="2"/>
</dbReference>
<reference evidence="5" key="1">
    <citation type="submission" date="2025-08" db="UniProtKB">
        <authorList>
            <consortium name="RefSeq"/>
        </authorList>
    </citation>
    <scope>IDENTIFICATION</scope>
    <source>
        <tissue evidence="5">Whole sample</tissue>
    </source>
</reference>
<protein>
    <submittedName>
        <fullName evidence="5">Heat shock 70 kDa protein 12A-like isoform X1</fullName>
    </submittedName>
</protein>
<evidence type="ECO:0000313" key="5">
    <source>
        <dbReference type="RefSeq" id="XP_022299259.1"/>
    </source>
</evidence>
<comment type="similarity">
    <text evidence="1">Belongs to the heat shock protein 70 family.</text>
</comment>
<dbReference type="KEGG" id="cvn:111108052"/>
<organism evidence="4 5">
    <name type="scientific">Crassostrea virginica</name>
    <name type="common">Eastern oyster</name>
    <dbReference type="NCBI Taxonomy" id="6565"/>
    <lineage>
        <taxon>Eukaryota</taxon>
        <taxon>Metazoa</taxon>
        <taxon>Spiralia</taxon>
        <taxon>Lophotrochozoa</taxon>
        <taxon>Mollusca</taxon>
        <taxon>Bivalvia</taxon>
        <taxon>Autobranchia</taxon>
        <taxon>Pteriomorphia</taxon>
        <taxon>Ostreida</taxon>
        <taxon>Ostreoidea</taxon>
        <taxon>Ostreidae</taxon>
        <taxon>Crassostrea</taxon>
    </lineage>
</organism>
<dbReference type="GeneID" id="111108052"/>
<sequence>MIKKINQLYNKSRYSMSEETSKTNDVDCQHQNTTADEIALVAAIDFGTTYSGIAWSFCGEFTRYPLHIYSLQWSPMLGPSQSTYKTPTALLLKSNREFLAFGYEGEEQYDDLVNDNAHHGYYFFRNFKMRLYENEALTNETTIADDERHTMKAKDVFGHSIKYMKTRLLEELSKRGGGMIREENIRWVVTVPAIWSDGAKQFTREAAVMAGIPRKQIRLALEPEVASIYAKEVYLERSRNMVQQPNASFGQGTKFIVLDLGGGTVDISLKELSGGNNIREIHHATGGPWGGLKVNEEFMNFLKELVGIEVMEELKTNYKSCWHDIEKEVEVKKRNTRGDKDGRILLQIPAELLDIYEQRNGKKLMNAIAFETKYAGKIDIKRNNLRVDKSIVVTFFKKCLDNIVNHTKKVLAKPEANGVNHLVLVGGFAESDYMRTELPKALGENVHVFIPDEPWLAIMRGAVLFGQNPSVIETRICKFTYGTKVMRYFIDEFDDPVHKVEQDGQPFCSNVFQKLAERGESFEMGQTVTTEIYAHTADMSKMSVRLFKSTEINPRYVTEDGCTEIGKLVVDMPGYGKERKVVVSLCFGEEEITCSGENESNDTVRVKLDLLGNS</sequence>
<dbReference type="AlphaFoldDB" id="A0A8B8B951"/>
<dbReference type="RefSeq" id="XP_022299259.1">
    <property type="nucleotide sequence ID" value="XM_022443551.1"/>
</dbReference>
<evidence type="ECO:0000256" key="3">
    <source>
        <dbReference type="ARBA" id="ARBA00022840"/>
    </source>
</evidence>
<evidence type="ECO:0000256" key="2">
    <source>
        <dbReference type="ARBA" id="ARBA00022741"/>
    </source>
</evidence>
<dbReference type="Pfam" id="PF00012">
    <property type="entry name" value="HSP70"/>
    <property type="match status" value="1"/>
</dbReference>
<dbReference type="Gene3D" id="3.30.420.40">
    <property type="match status" value="2"/>
</dbReference>
<dbReference type="CDD" id="cd10229">
    <property type="entry name" value="ASKHA_NBD_HSP70_HSPA12"/>
    <property type="match status" value="1"/>
</dbReference>
<dbReference type="InterPro" id="IPR013126">
    <property type="entry name" value="Hsp_70_fam"/>
</dbReference>
<name>A0A8B8B951_CRAVI</name>
<dbReference type="PANTHER" id="PTHR14187">
    <property type="entry name" value="ALPHA KINASE/ELONGATION FACTOR 2 KINASE"/>
    <property type="match status" value="1"/>
</dbReference>
<dbReference type="GO" id="GO:0005524">
    <property type="term" value="F:ATP binding"/>
    <property type="evidence" value="ECO:0007669"/>
    <property type="project" value="UniProtKB-KW"/>
</dbReference>
<proteinExistence type="inferred from homology"/>
<evidence type="ECO:0000256" key="1">
    <source>
        <dbReference type="ARBA" id="ARBA00007381"/>
    </source>
</evidence>
<gene>
    <name evidence="5" type="primary">LOC111108052</name>
</gene>
<keyword evidence="3" id="KW-0067">ATP-binding</keyword>
<dbReference type="GO" id="GO:0140662">
    <property type="term" value="F:ATP-dependent protein folding chaperone"/>
    <property type="evidence" value="ECO:0007669"/>
    <property type="project" value="InterPro"/>
</dbReference>
<dbReference type="PANTHER" id="PTHR14187:SF5">
    <property type="entry name" value="HEAT SHOCK 70 KDA PROTEIN 12A"/>
    <property type="match status" value="1"/>
</dbReference>
<dbReference type="OrthoDB" id="6117866at2759"/>
<dbReference type="InterPro" id="IPR043129">
    <property type="entry name" value="ATPase_NBD"/>
</dbReference>